<dbReference type="AlphaFoldDB" id="A0A843WC06"/>
<organism evidence="2 3">
    <name type="scientific">Colocasia esculenta</name>
    <name type="common">Wild taro</name>
    <name type="synonym">Arum esculentum</name>
    <dbReference type="NCBI Taxonomy" id="4460"/>
    <lineage>
        <taxon>Eukaryota</taxon>
        <taxon>Viridiplantae</taxon>
        <taxon>Streptophyta</taxon>
        <taxon>Embryophyta</taxon>
        <taxon>Tracheophyta</taxon>
        <taxon>Spermatophyta</taxon>
        <taxon>Magnoliopsida</taxon>
        <taxon>Liliopsida</taxon>
        <taxon>Araceae</taxon>
        <taxon>Aroideae</taxon>
        <taxon>Colocasieae</taxon>
        <taxon>Colocasia</taxon>
    </lineage>
</organism>
<gene>
    <name evidence="2" type="ORF">Taro_035966</name>
</gene>
<keyword evidence="3" id="KW-1185">Reference proteome</keyword>
<dbReference type="EMBL" id="NMUH01002990">
    <property type="protein sequence ID" value="MQM03191.1"/>
    <property type="molecule type" value="Genomic_DNA"/>
</dbReference>
<protein>
    <submittedName>
        <fullName evidence="2">Uncharacterized protein</fullName>
    </submittedName>
</protein>
<evidence type="ECO:0000313" key="3">
    <source>
        <dbReference type="Proteomes" id="UP000652761"/>
    </source>
</evidence>
<dbReference type="Proteomes" id="UP000652761">
    <property type="component" value="Unassembled WGS sequence"/>
</dbReference>
<feature type="region of interest" description="Disordered" evidence="1">
    <location>
        <begin position="84"/>
        <end position="103"/>
    </location>
</feature>
<name>A0A843WC06_COLES</name>
<proteinExistence type="predicted"/>
<sequence>MLMPTKSFDFIAFEDITSNRIDVTYLVNVIGELTESNEDLELDESIKYGEQITDVDTHPRNKGDCFPLSTLSPCTIHCIVRPRPPGVDRAPSSSTCRRSDMIK</sequence>
<accession>A0A843WC06</accession>
<evidence type="ECO:0000256" key="1">
    <source>
        <dbReference type="SAM" id="MobiDB-lite"/>
    </source>
</evidence>
<reference evidence="2" key="1">
    <citation type="submission" date="2017-07" db="EMBL/GenBank/DDBJ databases">
        <title>Taro Niue Genome Assembly and Annotation.</title>
        <authorList>
            <person name="Atibalentja N."/>
            <person name="Keating K."/>
            <person name="Fields C.J."/>
        </authorList>
    </citation>
    <scope>NUCLEOTIDE SEQUENCE</scope>
    <source>
        <strain evidence="2">Niue_2</strain>
        <tissue evidence="2">Leaf</tissue>
    </source>
</reference>
<comment type="caution">
    <text evidence="2">The sequence shown here is derived from an EMBL/GenBank/DDBJ whole genome shotgun (WGS) entry which is preliminary data.</text>
</comment>
<evidence type="ECO:0000313" key="2">
    <source>
        <dbReference type="EMBL" id="MQM03191.1"/>
    </source>
</evidence>